<gene>
    <name evidence="1" type="ORF">CLF_107040</name>
</gene>
<evidence type="ECO:0000313" key="2">
    <source>
        <dbReference type="Proteomes" id="UP000008909"/>
    </source>
</evidence>
<reference evidence="1" key="1">
    <citation type="journal article" date="2011" name="Genome Biol.">
        <title>The draft genome of the carcinogenic human liver fluke Clonorchis sinensis.</title>
        <authorList>
            <person name="Wang X."/>
            <person name="Chen W."/>
            <person name="Huang Y."/>
            <person name="Sun J."/>
            <person name="Men J."/>
            <person name="Liu H."/>
            <person name="Luo F."/>
            <person name="Guo L."/>
            <person name="Lv X."/>
            <person name="Deng C."/>
            <person name="Zhou C."/>
            <person name="Fan Y."/>
            <person name="Li X."/>
            <person name="Huang L."/>
            <person name="Hu Y."/>
            <person name="Liang C."/>
            <person name="Hu X."/>
            <person name="Xu J."/>
            <person name="Yu X."/>
        </authorList>
    </citation>
    <scope>NUCLEOTIDE SEQUENCE [LARGE SCALE GENOMIC DNA]</scope>
    <source>
        <strain evidence="1">Henan</strain>
    </source>
</reference>
<organism evidence="1 2">
    <name type="scientific">Clonorchis sinensis</name>
    <name type="common">Chinese liver fluke</name>
    <dbReference type="NCBI Taxonomy" id="79923"/>
    <lineage>
        <taxon>Eukaryota</taxon>
        <taxon>Metazoa</taxon>
        <taxon>Spiralia</taxon>
        <taxon>Lophotrochozoa</taxon>
        <taxon>Platyhelminthes</taxon>
        <taxon>Trematoda</taxon>
        <taxon>Digenea</taxon>
        <taxon>Opisthorchiida</taxon>
        <taxon>Opisthorchiata</taxon>
        <taxon>Opisthorchiidae</taxon>
        <taxon>Clonorchis</taxon>
    </lineage>
</organism>
<proteinExistence type="predicted"/>
<dbReference type="EMBL" id="DF143970">
    <property type="protein sequence ID" value="GAA41007.2"/>
    <property type="molecule type" value="Genomic_DNA"/>
</dbReference>
<sequence>MQEHNPISLSGSWKEPGSSATASHLAEYNHVSDKEQAFTIIYRASLNRSRLVRFRLVSIAEAIGIQLLDPQLCVQKKVMRPLNLNWPAKNPSPQACLTLTNHREDVHRRHRRKLLRTRSSFILDCFIHPFIGAYKRPTRTYIPGFKDAFKFVSRFQRRVSESFIKAGRHKEVMKLIGETMRRTLVGLQNPSVQIATVENLQIRNMKATQFSSSKRKRMRRFNQMARFVVCFALLLGLVFTCEHNGNHTHEKLHHLIDCLEIRSPHMDTVCSRSENKTMVCHTKGKNFTKYFKSVLRAMTKIMLHVIHEVDD</sequence>
<dbReference type="Proteomes" id="UP000008909">
    <property type="component" value="Unassembled WGS sequence"/>
</dbReference>
<keyword evidence="2" id="KW-1185">Reference proteome</keyword>
<name>H2KU00_CLOSI</name>
<dbReference type="AlphaFoldDB" id="H2KU00"/>
<protein>
    <submittedName>
        <fullName evidence="1">Uncharacterized protein</fullName>
    </submittedName>
</protein>
<evidence type="ECO:0000313" key="1">
    <source>
        <dbReference type="EMBL" id="GAA41007.2"/>
    </source>
</evidence>
<accession>H2KU00</accession>